<keyword evidence="2" id="KW-1185">Reference proteome</keyword>
<dbReference type="EMBL" id="BGPR01000477">
    <property type="protein sequence ID" value="GBM22263.1"/>
    <property type="molecule type" value="Genomic_DNA"/>
</dbReference>
<dbReference type="AlphaFoldDB" id="A0A4Y2DZE0"/>
<name>A0A4Y2DZE0_ARAVE</name>
<proteinExistence type="predicted"/>
<comment type="caution">
    <text evidence="1">The sequence shown here is derived from an EMBL/GenBank/DDBJ whole genome shotgun (WGS) entry which is preliminary data.</text>
</comment>
<protein>
    <submittedName>
        <fullName evidence="1">Uncharacterized protein</fullName>
    </submittedName>
</protein>
<evidence type="ECO:0000313" key="2">
    <source>
        <dbReference type="Proteomes" id="UP000499080"/>
    </source>
</evidence>
<evidence type="ECO:0000313" key="1">
    <source>
        <dbReference type="EMBL" id="GBM22263.1"/>
    </source>
</evidence>
<sequence length="90" mass="9769">MGVLVQMSSFSFYYEKPRWLALDIDIGGLPVQNPVPPKICHVCGLVTSQICRSGSNSITLMCLGSVGKLLGCETRLLTTVHEVHPKIALV</sequence>
<organism evidence="1 2">
    <name type="scientific">Araneus ventricosus</name>
    <name type="common">Orbweaver spider</name>
    <name type="synonym">Epeira ventricosa</name>
    <dbReference type="NCBI Taxonomy" id="182803"/>
    <lineage>
        <taxon>Eukaryota</taxon>
        <taxon>Metazoa</taxon>
        <taxon>Ecdysozoa</taxon>
        <taxon>Arthropoda</taxon>
        <taxon>Chelicerata</taxon>
        <taxon>Arachnida</taxon>
        <taxon>Araneae</taxon>
        <taxon>Araneomorphae</taxon>
        <taxon>Entelegynae</taxon>
        <taxon>Araneoidea</taxon>
        <taxon>Araneidae</taxon>
        <taxon>Araneus</taxon>
    </lineage>
</organism>
<reference evidence="1 2" key="1">
    <citation type="journal article" date="2019" name="Sci. Rep.">
        <title>Orb-weaving spider Araneus ventricosus genome elucidates the spidroin gene catalogue.</title>
        <authorList>
            <person name="Kono N."/>
            <person name="Nakamura H."/>
            <person name="Ohtoshi R."/>
            <person name="Moran D.A.P."/>
            <person name="Shinohara A."/>
            <person name="Yoshida Y."/>
            <person name="Fujiwara M."/>
            <person name="Mori M."/>
            <person name="Tomita M."/>
            <person name="Arakawa K."/>
        </authorList>
    </citation>
    <scope>NUCLEOTIDE SEQUENCE [LARGE SCALE GENOMIC DNA]</scope>
</reference>
<dbReference type="Proteomes" id="UP000499080">
    <property type="component" value="Unassembled WGS sequence"/>
</dbReference>
<gene>
    <name evidence="1" type="ORF">AVEN_144642_1</name>
</gene>
<accession>A0A4Y2DZE0</accession>